<dbReference type="PANTHER" id="PTHR47505">
    <property type="entry name" value="DNA UTILIZATION PROTEIN YHGH"/>
    <property type="match status" value="1"/>
</dbReference>
<evidence type="ECO:0000256" key="1">
    <source>
        <dbReference type="ARBA" id="ARBA00008007"/>
    </source>
</evidence>
<dbReference type="Gene3D" id="3.40.50.2020">
    <property type="match status" value="1"/>
</dbReference>
<dbReference type="CDD" id="cd06223">
    <property type="entry name" value="PRTases_typeI"/>
    <property type="match status" value="1"/>
</dbReference>
<keyword evidence="3" id="KW-0328">Glycosyltransferase</keyword>
<comment type="similarity">
    <text evidence="1">Belongs to the ComF/GntX family.</text>
</comment>
<dbReference type="Pfam" id="PF00156">
    <property type="entry name" value="Pribosyltran"/>
    <property type="match status" value="1"/>
</dbReference>
<evidence type="ECO:0000259" key="2">
    <source>
        <dbReference type="Pfam" id="PF00156"/>
    </source>
</evidence>
<accession>A0A0G1ZPR4</accession>
<name>A0A0G1ZPR4_9BACT</name>
<dbReference type="PANTHER" id="PTHR47505:SF1">
    <property type="entry name" value="DNA UTILIZATION PROTEIN YHGH"/>
    <property type="match status" value="1"/>
</dbReference>
<evidence type="ECO:0000313" key="4">
    <source>
        <dbReference type="Proteomes" id="UP000034846"/>
    </source>
</evidence>
<protein>
    <submittedName>
        <fullName evidence="3">Amidophosphoribosyltransferase-like protein</fullName>
    </submittedName>
</protein>
<gene>
    <name evidence="3" type="ORF">UY72_C0020G0006</name>
</gene>
<organism evidence="3 4">
    <name type="scientific">Candidatus Uhrbacteria bacterium GW2011_GWD2_52_7</name>
    <dbReference type="NCBI Taxonomy" id="1618989"/>
    <lineage>
        <taxon>Bacteria</taxon>
        <taxon>Candidatus Uhriibacteriota</taxon>
    </lineage>
</organism>
<dbReference type="EMBL" id="LCRD01000020">
    <property type="protein sequence ID" value="KKW30162.1"/>
    <property type="molecule type" value="Genomic_DNA"/>
</dbReference>
<feature type="domain" description="Phosphoribosyltransferase" evidence="2">
    <location>
        <begin position="159"/>
        <end position="199"/>
    </location>
</feature>
<keyword evidence="3" id="KW-0808">Transferase</keyword>
<dbReference type="GO" id="GO:0016757">
    <property type="term" value="F:glycosyltransferase activity"/>
    <property type="evidence" value="ECO:0007669"/>
    <property type="project" value="UniProtKB-KW"/>
</dbReference>
<proteinExistence type="inferred from homology"/>
<dbReference type="AlphaFoldDB" id="A0A0G1ZPR4"/>
<comment type="caution">
    <text evidence="3">The sequence shown here is derived from an EMBL/GenBank/DDBJ whole genome shotgun (WGS) entry which is preliminary data.</text>
</comment>
<evidence type="ECO:0000313" key="3">
    <source>
        <dbReference type="EMBL" id="KKW30162.1"/>
    </source>
</evidence>
<dbReference type="Proteomes" id="UP000034846">
    <property type="component" value="Unassembled WGS sequence"/>
</dbReference>
<dbReference type="SUPFAM" id="SSF53271">
    <property type="entry name" value="PRTase-like"/>
    <property type="match status" value="1"/>
</dbReference>
<dbReference type="InterPro" id="IPR029057">
    <property type="entry name" value="PRTase-like"/>
</dbReference>
<dbReference type="PATRIC" id="fig|1618989.3.peg.341"/>
<sequence>MAVNALHSAYAWIVSAIFPRHCVRCGEEGRLLCRWCTGVVEFGALPFAYANPVVRELLRSWKYMGDLSARDALLAKATAAWSERPLEAEAIVAIPLAGRRLRDRGFNQAEDIANWLSDRTGLPVVRALQRRDSFGYQAKREKEDRATAMEVSPFVVEGTVTGRFLLVDDVMTTGATIEAAKRVLLAAGAQHVEHFTLIAG</sequence>
<dbReference type="InterPro" id="IPR051910">
    <property type="entry name" value="ComF/GntX_DNA_util-trans"/>
</dbReference>
<reference evidence="3 4" key="1">
    <citation type="journal article" date="2015" name="Nature">
        <title>rRNA introns, odd ribosomes, and small enigmatic genomes across a large radiation of phyla.</title>
        <authorList>
            <person name="Brown C.T."/>
            <person name="Hug L.A."/>
            <person name="Thomas B.C."/>
            <person name="Sharon I."/>
            <person name="Castelle C.J."/>
            <person name="Singh A."/>
            <person name="Wilkins M.J."/>
            <person name="Williams K.H."/>
            <person name="Banfield J.F."/>
        </authorList>
    </citation>
    <scope>NUCLEOTIDE SEQUENCE [LARGE SCALE GENOMIC DNA]</scope>
</reference>
<dbReference type="InterPro" id="IPR000836">
    <property type="entry name" value="PRTase_dom"/>
</dbReference>